<comment type="cofactor">
    <cofactor evidence="13">
        <name>FAD</name>
        <dbReference type="ChEBI" id="CHEBI:57692"/>
    </cofactor>
    <text evidence="13">Binds 1 FAD per subunit.</text>
</comment>
<keyword evidence="7 13" id="KW-0274">FAD</keyword>
<evidence type="ECO:0000256" key="8">
    <source>
        <dbReference type="ARBA" id="ARBA00023002"/>
    </source>
</evidence>
<evidence type="ECO:0000256" key="6">
    <source>
        <dbReference type="ARBA" id="ARBA00022630"/>
    </source>
</evidence>
<dbReference type="InterPro" id="IPR023753">
    <property type="entry name" value="FAD/NAD-binding_dom"/>
</dbReference>
<dbReference type="SUPFAM" id="SSF55424">
    <property type="entry name" value="FAD/NAD-linked reductases, dimerisation (C-terminal) domain"/>
    <property type="match status" value="1"/>
</dbReference>
<comment type="similarity">
    <text evidence="2 13">Belongs to the class-I pyridine nucleotide-disulfide oxidoreductase family.</text>
</comment>
<comment type="subcellular location">
    <subcellularLocation>
        <location evidence="1">Cytoplasm</location>
    </subcellularLocation>
</comment>
<evidence type="ECO:0000256" key="9">
    <source>
        <dbReference type="ARBA" id="ARBA00023027"/>
    </source>
</evidence>
<dbReference type="Gene3D" id="3.30.390.30">
    <property type="match status" value="1"/>
</dbReference>
<evidence type="ECO:0000256" key="3">
    <source>
        <dbReference type="ARBA" id="ARBA00012608"/>
    </source>
</evidence>
<evidence type="ECO:0000256" key="12">
    <source>
        <dbReference type="ARBA" id="ARBA00049187"/>
    </source>
</evidence>
<dbReference type="Proteomes" id="UP001500842">
    <property type="component" value="Unassembled WGS sequence"/>
</dbReference>
<keyword evidence="9 13" id="KW-0520">NAD</keyword>
<dbReference type="InterPro" id="IPR004099">
    <property type="entry name" value="Pyr_nucl-diS_OxRdtase_dimer"/>
</dbReference>
<dbReference type="PRINTS" id="PR00368">
    <property type="entry name" value="FADPNR"/>
</dbReference>
<name>A0ABN2B1D2_9ACTN</name>
<dbReference type="InterPro" id="IPR001100">
    <property type="entry name" value="Pyr_nuc-diS_OxRdtase"/>
</dbReference>
<keyword evidence="11 13" id="KW-0676">Redox-active center</keyword>
<evidence type="ECO:0000256" key="2">
    <source>
        <dbReference type="ARBA" id="ARBA00007532"/>
    </source>
</evidence>
<evidence type="ECO:0000256" key="1">
    <source>
        <dbReference type="ARBA" id="ARBA00004496"/>
    </source>
</evidence>
<evidence type="ECO:0000256" key="4">
    <source>
        <dbReference type="ARBA" id="ARBA00016961"/>
    </source>
</evidence>
<comment type="caution">
    <text evidence="16">The sequence shown here is derived from an EMBL/GenBank/DDBJ whole genome shotgun (WGS) entry which is preliminary data.</text>
</comment>
<evidence type="ECO:0000259" key="14">
    <source>
        <dbReference type="Pfam" id="PF02852"/>
    </source>
</evidence>
<dbReference type="InterPro" id="IPR036188">
    <property type="entry name" value="FAD/NAD-bd_sf"/>
</dbReference>
<sequence>MHTSHREGKGLATRRAPVGAVPASRDVRFRTRCGPAQPPYYAGFVTHFDVLVLGAGPGGYVAAIRAAQLGKSVAVIEKKYWGGVCLNVGCIPSKALLKNAELAHTLTHEKAKFGIEGDATMAFGPTHQRSRQVSAGIVKGVHYLMKKNKITEVDGWGTLTGPKTVSVALNDGSVAEYTCDNLIIATGATVRSVPGVEPNGKNIVTYEEQILDESVPGSIIIGGSGAIGVEFAYVLKNFGVDVTIVEFLDRMVPTEDADVSKELAKHYKKLGVKVLTSTAVKGVEDTGSGVRVRVAPAAGGDEQVLEADKFLAAFGFAPRVDGYGLDAAGVKLTDRGAIEIDDFCRTNVDGVYAIGDCTGKLMLAHVAEGQGIVAAETLAGAETMPVEYDFVPRATYCQPQIGSFGYSEQQAKDKGYDVKTASFPFSANGKAQGLGEAVGFVKIVADAEYNEILGAHMIGPDVTELLPALTLAQKWDLTADEVGRNVFAHPTLSEAVKEAIHGIAGHMINL</sequence>
<dbReference type="NCBIfam" id="TIGR01350">
    <property type="entry name" value="lipoamide_DH"/>
    <property type="match status" value="1"/>
</dbReference>
<evidence type="ECO:0000256" key="5">
    <source>
        <dbReference type="ARBA" id="ARBA00022490"/>
    </source>
</evidence>
<keyword evidence="8 13" id="KW-0560">Oxidoreductase</keyword>
<keyword evidence="17" id="KW-1185">Reference proteome</keyword>
<keyword evidence="6 13" id="KW-0285">Flavoprotein</keyword>
<dbReference type="PANTHER" id="PTHR22912">
    <property type="entry name" value="DISULFIDE OXIDOREDUCTASE"/>
    <property type="match status" value="1"/>
</dbReference>
<dbReference type="EMBL" id="BAAAOR010000028">
    <property type="protein sequence ID" value="GAA1530965.1"/>
    <property type="molecule type" value="Genomic_DNA"/>
</dbReference>
<evidence type="ECO:0000256" key="7">
    <source>
        <dbReference type="ARBA" id="ARBA00022827"/>
    </source>
</evidence>
<protein>
    <recommendedName>
        <fullName evidence="4 13">Dihydrolipoyl dehydrogenase</fullName>
        <ecNumber evidence="3 13">1.8.1.4</ecNumber>
    </recommendedName>
</protein>
<gene>
    <name evidence="16" type="primary">lpdA_2</name>
    <name evidence="16" type="ORF">GCM10009788_37780</name>
</gene>
<dbReference type="EC" id="1.8.1.4" evidence="3 13"/>
<feature type="domain" description="Pyridine nucleotide-disulphide oxidoreductase dimerisation" evidence="14">
    <location>
        <begin position="391"/>
        <end position="499"/>
    </location>
</feature>
<evidence type="ECO:0000256" key="11">
    <source>
        <dbReference type="ARBA" id="ARBA00023284"/>
    </source>
</evidence>
<dbReference type="PRINTS" id="PR00411">
    <property type="entry name" value="PNDRDTASEI"/>
</dbReference>
<comment type="catalytic activity">
    <reaction evidence="12 13">
        <text>N(6)-[(R)-dihydrolipoyl]-L-lysyl-[protein] + NAD(+) = N(6)-[(R)-lipoyl]-L-lysyl-[protein] + NADH + H(+)</text>
        <dbReference type="Rhea" id="RHEA:15045"/>
        <dbReference type="Rhea" id="RHEA-COMP:10474"/>
        <dbReference type="Rhea" id="RHEA-COMP:10475"/>
        <dbReference type="ChEBI" id="CHEBI:15378"/>
        <dbReference type="ChEBI" id="CHEBI:57540"/>
        <dbReference type="ChEBI" id="CHEBI:57945"/>
        <dbReference type="ChEBI" id="CHEBI:83099"/>
        <dbReference type="ChEBI" id="CHEBI:83100"/>
        <dbReference type="EC" id="1.8.1.4"/>
    </reaction>
</comment>
<keyword evidence="10" id="KW-1015">Disulfide bond</keyword>
<dbReference type="PIRSF" id="PIRSF000350">
    <property type="entry name" value="Mercury_reductase_MerA"/>
    <property type="match status" value="1"/>
</dbReference>
<reference evidence="16 17" key="1">
    <citation type="journal article" date="2019" name="Int. J. Syst. Evol. Microbiol.">
        <title>The Global Catalogue of Microorganisms (GCM) 10K type strain sequencing project: providing services to taxonomists for standard genome sequencing and annotation.</title>
        <authorList>
            <consortium name="The Broad Institute Genomics Platform"/>
            <consortium name="The Broad Institute Genome Sequencing Center for Infectious Disease"/>
            <person name="Wu L."/>
            <person name="Ma J."/>
        </authorList>
    </citation>
    <scope>NUCLEOTIDE SEQUENCE [LARGE SCALE GENOMIC DNA]</scope>
    <source>
        <strain evidence="16 17">JCM 14942</strain>
    </source>
</reference>
<dbReference type="SUPFAM" id="SSF51905">
    <property type="entry name" value="FAD/NAD(P)-binding domain"/>
    <property type="match status" value="1"/>
</dbReference>
<evidence type="ECO:0000256" key="10">
    <source>
        <dbReference type="ARBA" id="ARBA00023157"/>
    </source>
</evidence>
<evidence type="ECO:0000313" key="17">
    <source>
        <dbReference type="Proteomes" id="UP001500842"/>
    </source>
</evidence>
<feature type="domain" description="FAD/NAD(P)-binding" evidence="15">
    <location>
        <begin position="48"/>
        <end position="371"/>
    </location>
</feature>
<comment type="miscellaneous">
    <text evidence="13">The active site is a redox-active disulfide bond.</text>
</comment>
<evidence type="ECO:0000313" key="16">
    <source>
        <dbReference type="EMBL" id="GAA1530965.1"/>
    </source>
</evidence>
<dbReference type="Pfam" id="PF02852">
    <property type="entry name" value="Pyr_redox_dim"/>
    <property type="match status" value="1"/>
</dbReference>
<dbReference type="InterPro" id="IPR050151">
    <property type="entry name" value="Class-I_Pyr_Nuc-Dis_Oxidored"/>
</dbReference>
<dbReference type="PROSITE" id="PS00076">
    <property type="entry name" value="PYRIDINE_REDOX_1"/>
    <property type="match status" value="1"/>
</dbReference>
<dbReference type="PANTHER" id="PTHR22912:SF217">
    <property type="entry name" value="DIHYDROLIPOYL DEHYDROGENASE"/>
    <property type="match status" value="1"/>
</dbReference>
<evidence type="ECO:0000256" key="13">
    <source>
        <dbReference type="RuleBase" id="RU003692"/>
    </source>
</evidence>
<evidence type="ECO:0000259" key="15">
    <source>
        <dbReference type="Pfam" id="PF07992"/>
    </source>
</evidence>
<keyword evidence="5" id="KW-0963">Cytoplasm</keyword>
<dbReference type="InterPro" id="IPR006258">
    <property type="entry name" value="Lipoamide_DH"/>
</dbReference>
<accession>A0ABN2B1D2</accession>
<dbReference type="Pfam" id="PF07992">
    <property type="entry name" value="Pyr_redox_2"/>
    <property type="match status" value="1"/>
</dbReference>
<dbReference type="InterPro" id="IPR012999">
    <property type="entry name" value="Pyr_OxRdtase_I_AS"/>
</dbReference>
<proteinExistence type="inferred from homology"/>
<organism evidence="16 17">
    <name type="scientific">Nocardioides humi</name>
    <dbReference type="NCBI Taxonomy" id="449461"/>
    <lineage>
        <taxon>Bacteria</taxon>
        <taxon>Bacillati</taxon>
        <taxon>Actinomycetota</taxon>
        <taxon>Actinomycetes</taxon>
        <taxon>Propionibacteriales</taxon>
        <taxon>Nocardioidaceae</taxon>
        <taxon>Nocardioides</taxon>
    </lineage>
</organism>
<dbReference type="InterPro" id="IPR016156">
    <property type="entry name" value="FAD/NAD-linked_Rdtase_dimer_sf"/>
</dbReference>
<dbReference type="Gene3D" id="3.50.50.60">
    <property type="entry name" value="FAD/NAD(P)-binding domain"/>
    <property type="match status" value="2"/>
</dbReference>